<sequence length="56" mass="6373">MEKQVIVFNTQIPKKHSVCFKTDDAEAAVNTIYIMRKALGKPIPQKVRVTVEEVTE</sequence>
<dbReference type="EMBL" id="MT142100">
    <property type="protein sequence ID" value="QJA74461.1"/>
    <property type="molecule type" value="Genomic_DNA"/>
</dbReference>
<accession>A0A6M3JYR2</accession>
<gene>
    <name evidence="2" type="ORF">MM415A01997_0005</name>
    <name evidence="1" type="ORF">MM415B00308_0021</name>
</gene>
<protein>
    <submittedName>
        <fullName evidence="2">Uncharacterized protein</fullName>
    </submittedName>
</protein>
<dbReference type="EMBL" id="MT141565">
    <property type="protein sequence ID" value="QJA67043.1"/>
    <property type="molecule type" value="Genomic_DNA"/>
</dbReference>
<evidence type="ECO:0000313" key="2">
    <source>
        <dbReference type="EMBL" id="QJA74461.1"/>
    </source>
</evidence>
<proteinExistence type="predicted"/>
<dbReference type="AlphaFoldDB" id="A0A6M3JYR2"/>
<reference evidence="2" key="1">
    <citation type="submission" date="2020-03" db="EMBL/GenBank/DDBJ databases">
        <title>The deep terrestrial virosphere.</title>
        <authorList>
            <person name="Holmfeldt K."/>
            <person name="Nilsson E."/>
            <person name="Simone D."/>
            <person name="Lopez-Fernandez M."/>
            <person name="Wu X."/>
            <person name="de Brujin I."/>
            <person name="Lundin D."/>
            <person name="Andersson A."/>
            <person name="Bertilsson S."/>
            <person name="Dopson M."/>
        </authorList>
    </citation>
    <scope>NUCLEOTIDE SEQUENCE</scope>
    <source>
        <strain evidence="2">MM415A01997</strain>
        <strain evidence="1">MM415B00308</strain>
    </source>
</reference>
<organism evidence="2">
    <name type="scientific">viral metagenome</name>
    <dbReference type="NCBI Taxonomy" id="1070528"/>
    <lineage>
        <taxon>unclassified sequences</taxon>
        <taxon>metagenomes</taxon>
        <taxon>organismal metagenomes</taxon>
    </lineage>
</organism>
<name>A0A6M3JYR2_9ZZZZ</name>
<evidence type="ECO:0000313" key="1">
    <source>
        <dbReference type="EMBL" id="QJA67043.1"/>
    </source>
</evidence>